<dbReference type="AlphaFoldDB" id="A0A975U036"/>
<sequence>MNGSIRCIRSLALAGAVFGAALCVGVSAEASPIWVRDGNGGTPFNGGPGFVNVTVSVDGGPNQTFSAGAFALQYSFTDPAGPGGANWVNFLTYCFEPDEFLNIPNTGTPVTGTFVGSLGSTTEYGADAAALTQMINTWFADSLTSATKSAALQVAIWELAYDTTVDVTSGNFVLVTGGLVATEAAAYLDPTGWATGGGPVGAILRVGDQDLIIRVPEPASLALLGMGLVGLGFAARRRRAA</sequence>
<dbReference type="Pfam" id="PF07589">
    <property type="entry name" value="PEP-CTERM"/>
    <property type="match status" value="1"/>
</dbReference>
<feature type="signal peptide" evidence="1">
    <location>
        <begin position="1"/>
        <end position="30"/>
    </location>
</feature>
<dbReference type="NCBIfam" id="TIGR02595">
    <property type="entry name" value="PEP_CTERM"/>
    <property type="match status" value="1"/>
</dbReference>
<reference evidence="3" key="1">
    <citation type="submission" date="2021-06" db="EMBL/GenBank/DDBJ databases">
        <title>Elioraea tepida, sp. nov., a moderately thermophilic aerobic anoxygenic phototrophic bacterium isolated from an alkaline siliceous hot spring mat community in Yellowstone National Park, WY, USA.</title>
        <authorList>
            <person name="Saini M.K."/>
            <person name="Yoshida S."/>
            <person name="Sebastian A."/>
            <person name="Hirose S."/>
            <person name="Hara E."/>
            <person name="Tamaki H."/>
            <person name="Soulier N.T."/>
            <person name="Albert I."/>
            <person name="Hanada S."/>
            <person name="Bryant D.A."/>
            <person name="Tank M."/>
        </authorList>
    </citation>
    <scope>NUCLEOTIDE SEQUENCE</scope>
    <source>
        <strain evidence="3">MS-P2</strain>
    </source>
</reference>
<dbReference type="EMBL" id="CP076448">
    <property type="protein sequence ID" value="QXM23866.1"/>
    <property type="molecule type" value="Genomic_DNA"/>
</dbReference>
<evidence type="ECO:0000259" key="2">
    <source>
        <dbReference type="Pfam" id="PF07589"/>
    </source>
</evidence>
<dbReference type="Proteomes" id="UP000694001">
    <property type="component" value="Chromosome"/>
</dbReference>
<keyword evidence="4" id="KW-1185">Reference proteome</keyword>
<feature type="domain" description="Ice-binding protein C-terminal" evidence="2">
    <location>
        <begin position="215"/>
        <end position="238"/>
    </location>
</feature>
<protein>
    <submittedName>
        <fullName evidence="3">PEP-CTERM sorting domain-containing protein</fullName>
    </submittedName>
</protein>
<evidence type="ECO:0000256" key="1">
    <source>
        <dbReference type="SAM" id="SignalP"/>
    </source>
</evidence>
<evidence type="ECO:0000313" key="4">
    <source>
        <dbReference type="Proteomes" id="UP000694001"/>
    </source>
</evidence>
<feature type="chain" id="PRO_5037377226" evidence="1">
    <location>
        <begin position="31"/>
        <end position="241"/>
    </location>
</feature>
<gene>
    <name evidence="3" type="ORF">KO353_11225</name>
</gene>
<dbReference type="RefSeq" id="WP_218284794.1">
    <property type="nucleotide sequence ID" value="NZ_CP076448.1"/>
</dbReference>
<evidence type="ECO:0000313" key="3">
    <source>
        <dbReference type="EMBL" id="QXM23866.1"/>
    </source>
</evidence>
<organism evidence="3 4">
    <name type="scientific">Elioraea tepida</name>
    <dbReference type="NCBI Taxonomy" id="2843330"/>
    <lineage>
        <taxon>Bacteria</taxon>
        <taxon>Pseudomonadati</taxon>
        <taxon>Pseudomonadota</taxon>
        <taxon>Alphaproteobacteria</taxon>
        <taxon>Acetobacterales</taxon>
        <taxon>Elioraeaceae</taxon>
        <taxon>Elioraea</taxon>
    </lineage>
</organism>
<dbReference type="InterPro" id="IPR013424">
    <property type="entry name" value="Ice-binding_C"/>
</dbReference>
<proteinExistence type="predicted"/>
<name>A0A975U036_9PROT</name>
<dbReference type="KEGG" id="elio:KO353_11225"/>
<accession>A0A975U036</accession>
<keyword evidence="1" id="KW-0732">Signal</keyword>